<dbReference type="STRING" id="441112.SAMN04488094_110123"/>
<dbReference type="SUPFAM" id="SSF47473">
    <property type="entry name" value="EF-hand"/>
    <property type="match status" value="1"/>
</dbReference>
<evidence type="ECO:0000313" key="4">
    <source>
        <dbReference type="Proteomes" id="UP000198728"/>
    </source>
</evidence>
<dbReference type="EMBL" id="FOLG01000010">
    <property type="protein sequence ID" value="SFC86923.1"/>
    <property type="molecule type" value="Genomic_DNA"/>
</dbReference>
<evidence type="ECO:0000256" key="1">
    <source>
        <dbReference type="SAM" id="SignalP"/>
    </source>
</evidence>
<evidence type="ECO:0000313" key="3">
    <source>
        <dbReference type="EMBL" id="SFC86923.1"/>
    </source>
</evidence>
<dbReference type="RefSeq" id="WP_245758869.1">
    <property type="nucleotide sequence ID" value="NZ_FOLG01000010.1"/>
</dbReference>
<dbReference type="Gene3D" id="1.10.238.10">
    <property type="entry name" value="EF-hand"/>
    <property type="match status" value="1"/>
</dbReference>
<dbReference type="InterPro" id="IPR002048">
    <property type="entry name" value="EF_hand_dom"/>
</dbReference>
<organism evidence="3 4">
    <name type="scientific">Tropicimonas isoalkanivorans</name>
    <dbReference type="NCBI Taxonomy" id="441112"/>
    <lineage>
        <taxon>Bacteria</taxon>
        <taxon>Pseudomonadati</taxon>
        <taxon>Pseudomonadota</taxon>
        <taxon>Alphaproteobacteria</taxon>
        <taxon>Rhodobacterales</taxon>
        <taxon>Roseobacteraceae</taxon>
        <taxon>Tropicimonas</taxon>
    </lineage>
</organism>
<dbReference type="PROSITE" id="PS00018">
    <property type="entry name" value="EF_HAND_1"/>
    <property type="match status" value="2"/>
</dbReference>
<dbReference type="Pfam" id="PF13202">
    <property type="entry name" value="EF-hand_5"/>
    <property type="match status" value="1"/>
</dbReference>
<accession>A0A1I1MWH1</accession>
<name>A0A1I1MWH1_9RHOB</name>
<gene>
    <name evidence="3" type="ORF">SAMN04488094_110123</name>
</gene>
<reference evidence="3 4" key="1">
    <citation type="submission" date="2016-10" db="EMBL/GenBank/DDBJ databases">
        <authorList>
            <person name="de Groot N.N."/>
        </authorList>
    </citation>
    <scope>NUCLEOTIDE SEQUENCE [LARGE SCALE GENOMIC DNA]</scope>
    <source>
        <strain evidence="3 4">DSM 19548</strain>
    </source>
</reference>
<dbReference type="PROSITE" id="PS50222">
    <property type="entry name" value="EF_HAND_2"/>
    <property type="match status" value="1"/>
</dbReference>
<protein>
    <submittedName>
        <fullName evidence="3">EF hand</fullName>
    </submittedName>
</protein>
<proteinExistence type="predicted"/>
<feature type="signal peptide" evidence="1">
    <location>
        <begin position="1"/>
        <end position="27"/>
    </location>
</feature>
<dbReference type="InterPro" id="IPR011992">
    <property type="entry name" value="EF-hand-dom_pair"/>
</dbReference>
<dbReference type="InterPro" id="IPR018247">
    <property type="entry name" value="EF_Hand_1_Ca_BS"/>
</dbReference>
<keyword evidence="1" id="KW-0732">Signal</keyword>
<evidence type="ECO:0000259" key="2">
    <source>
        <dbReference type="PROSITE" id="PS50222"/>
    </source>
</evidence>
<dbReference type="GO" id="GO:0005509">
    <property type="term" value="F:calcium ion binding"/>
    <property type="evidence" value="ECO:0007669"/>
    <property type="project" value="InterPro"/>
</dbReference>
<keyword evidence="4" id="KW-1185">Reference proteome</keyword>
<feature type="domain" description="EF-hand" evidence="2">
    <location>
        <begin position="155"/>
        <end position="190"/>
    </location>
</feature>
<feature type="chain" id="PRO_5011732908" evidence="1">
    <location>
        <begin position="28"/>
        <end position="249"/>
    </location>
</feature>
<dbReference type="AlphaFoldDB" id="A0A1I1MWH1"/>
<dbReference type="Proteomes" id="UP000198728">
    <property type="component" value="Unassembled WGS sequence"/>
</dbReference>
<sequence length="249" mass="25089">MKRSGKRAVALAAIAAIGAAITIPALAHGPQGGGWMQGQYGGPGAMMGSGAGEMMDGWQGGPGTMHGPGGRAGMGPGAMGPAMMGDPEVMEHMMEMHSQMGGFGGPVMMGGAPGMGMMGGSFGPGIVGGPGGVGMMGAFLGDLDADRDGSVTSDEARDGLQAALADNDSDGSGTLSLGEFEALHNNTIRPMMVDRFQALDADGDGQVTQAEITAPADWIARIQAHRATLWQDCPGLQDDSDAAEPEEQN</sequence>